<evidence type="ECO:0000256" key="17">
    <source>
        <dbReference type="ARBA" id="ARBA00049551"/>
    </source>
</evidence>
<feature type="transmembrane region" description="Helical" evidence="18">
    <location>
        <begin position="7"/>
        <end position="31"/>
    </location>
</feature>
<feature type="transmembrane region" description="Helical" evidence="18">
    <location>
        <begin position="271"/>
        <end position="294"/>
    </location>
</feature>
<feature type="transmembrane region" description="Helical" evidence="18">
    <location>
        <begin position="187"/>
        <end position="216"/>
    </location>
</feature>
<accession>A0A3G3FWX5</accession>
<feature type="domain" description="NADH:quinone oxidoreductase/Mrp antiporter transmembrane" evidence="19">
    <location>
        <begin position="24"/>
        <end position="284"/>
    </location>
</feature>
<keyword evidence="14 18" id="KW-0830">Ubiquinone</keyword>
<comment type="function">
    <text evidence="1">Core subunit of the mitochondrial membrane respiratory chain NADH dehydrogenase (Complex I) that is believed to belong to the minimal assembly required for catalysis. Complex I functions in the transfer of electrons from NADH to the respiratory chain. The immediate electron acceptor for the enzyme is believed to be ubiquinone.</text>
</comment>
<keyword evidence="6" id="KW-0813">Transport</keyword>
<evidence type="ECO:0000256" key="18">
    <source>
        <dbReference type="RuleBase" id="RU003403"/>
    </source>
</evidence>
<evidence type="ECO:0000256" key="4">
    <source>
        <dbReference type="ARBA" id="ARBA00012944"/>
    </source>
</evidence>
<protein>
    <recommendedName>
        <fullName evidence="5 18">NADH-ubiquinone oxidoreductase chain 2</fullName>
        <ecNumber evidence="4 18">7.1.1.2</ecNumber>
    </recommendedName>
</protein>
<evidence type="ECO:0000256" key="6">
    <source>
        <dbReference type="ARBA" id="ARBA00022448"/>
    </source>
</evidence>
<evidence type="ECO:0000256" key="3">
    <source>
        <dbReference type="ARBA" id="ARBA00007012"/>
    </source>
</evidence>
<geneLocation type="mitochondrion" evidence="20"/>
<evidence type="ECO:0000256" key="9">
    <source>
        <dbReference type="ARBA" id="ARBA00022792"/>
    </source>
</evidence>
<keyword evidence="10 18" id="KW-1278">Translocase</keyword>
<dbReference type="InterPro" id="IPR050175">
    <property type="entry name" value="Complex_I_Subunit_2"/>
</dbReference>
<evidence type="ECO:0000256" key="7">
    <source>
        <dbReference type="ARBA" id="ARBA00022660"/>
    </source>
</evidence>
<dbReference type="InterPro" id="IPR003917">
    <property type="entry name" value="NADH_UbQ_OxRdtase_chain2"/>
</dbReference>
<feature type="transmembrane region" description="Helical" evidence="18">
    <location>
        <begin position="59"/>
        <end position="79"/>
    </location>
</feature>
<comment type="similarity">
    <text evidence="3 18">Belongs to the complex I subunit 2 family.</text>
</comment>
<name>A0A3G3FWX5_9CUCU</name>
<evidence type="ECO:0000256" key="12">
    <source>
        <dbReference type="ARBA" id="ARBA00022989"/>
    </source>
</evidence>
<dbReference type="Pfam" id="PF00361">
    <property type="entry name" value="Proton_antipo_M"/>
    <property type="match status" value="1"/>
</dbReference>
<dbReference type="PANTHER" id="PTHR46552">
    <property type="entry name" value="NADH-UBIQUINONE OXIDOREDUCTASE CHAIN 2"/>
    <property type="match status" value="1"/>
</dbReference>
<dbReference type="GO" id="GO:0008137">
    <property type="term" value="F:NADH dehydrogenase (ubiquinone) activity"/>
    <property type="evidence" value="ECO:0007669"/>
    <property type="project" value="UniProtKB-EC"/>
</dbReference>
<evidence type="ECO:0000256" key="15">
    <source>
        <dbReference type="ARBA" id="ARBA00023128"/>
    </source>
</evidence>
<dbReference type="EC" id="7.1.1.2" evidence="4 18"/>
<evidence type="ECO:0000256" key="13">
    <source>
        <dbReference type="ARBA" id="ARBA00023027"/>
    </source>
</evidence>
<keyword evidence="8 18" id="KW-0812">Transmembrane</keyword>
<reference evidence="20" key="1">
    <citation type="journal article" date="2015" name="Mol. Biol. Evol.">
        <title>Soup to Tree: The Phylogeny of Beetles Inferred by Mitochondrial Metagenomics of a Bornean Rainforest Sample.</title>
        <authorList>
            <person name="Crampton-Platt A."/>
            <person name="Timmermans M.J."/>
            <person name="Gimmel M.L."/>
            <person name="Kutty S.N."/>
            <person name="Cockerill T.D."/>
            <person name="Vun Khen C."/>
            <person name="Vogler A.P."/>
        </authorList>
    </citation>
    <scope>NUCLEOTIDE SEQUENCE</scope>
</reference>
<dbReference type="InterPro" id="IPR001750">
    <property type="entry name" value="ND/Mrp_TM"/>
</dbReference>
<reference evidence="20" key="2">
    <citation type="submission" date="2018-09" db="EMBL/GenBank/DDBJ databases">
        <authorList>
            <person name="James G."/>
        </authorList>
    </citation>
    <scope>NUCLEOTIDE SEQUENCE</scope>
</reference>
<keyword evidence="16 18" id="KW-0472">Membrane</keyword>
<gene>
    <name evidence="20" type="primary">nad2</name>
</gene>
<evidence type="ECO:0000256" key="1">
    <source>
        <dbReference type="ARBA" id="ARBA00003257"/>
    </source>
</evidence>
<keyword evidence="7 18" id="KW-0679">Respiratory chain</keyword>
<comment type="subcellular location">
    <subcellularLocation>
        <location evidence="2 18">Mitochondrion inner membrane</location>
        <topology evidence="2 18">Multi-pass membrane protein</topology>
    </subcellularLocation>
</comment>
<keyword evidence="9 18" id="KW-0999">Mitochondrion inner membrane</keyword>
<comment type="catalytic activity">
    <reaction evidence="17 18">
        <text>a ubiquinone + NADH + 5 H(+)(in) = a ubiquinol + NAD(+) + 4 H(+)(out)</text>
        <dbReference type="Rhea" id="RHEA:29091"/>
        <dbReference type="Rhea" id="RHEA-COMP:9565"/>
        <dbReference type="Rhea" id="RHEA-COMP:9566"/>
        <dbReference type="ChEBI" id="CHEBI:15378"/>
        <dbReference type="ChEBI" id="CHEBI:16389"/>
        <dbReference type="ChEBI" id="CHEBI:17976"/>
        <dbReference type="ChEBI" id="CHEBI:57540"/>
        <dbReference type="ChEBI" id="CHEBI:57945"/>
        <dbReference type="EC" id="7.1.1.2"/>
    </reaction>
</comment>
<dbReference type="GO" id="GO:0005743">
    <property type="term" value="C:mitochondrial inner membrane"/>
    <property type="evidence" value="ECO:0007669"/>
    <property type="project" value="UniProtKB-SubCell"/>
</dbReference>
<evidence type="ECO:0000256" key="11">
    <source>
        <dbReference type="ARBA" id="ARBA00022982"/>
    </source>
</evidence>
<evidence type="ECO:0000259" key="19">
    <source>
        <dbReference type="Pfam" id="PF00361"/>
    </source>
</evidence>
<feature type="transmembrane region" description="Helical" evidence="18">
    <location>
        <begin position="236"/>
        <end position="259"/>
    </location>
</feature>
<dbReference type="GO" id="GO:0006120">
    <property type="term" value="P:mitochondrial electron transport, NADH to ubiquinone"/>
    <property type="evidence" value="ECO:0007669"/>
    <property type="project" value="InterPro"/>
</dbReference>
<dbReference type="EMBL" id="MH836600">
    <property type="protein sequence ID" value="AYQ18958.1"/>
    <property type="molecule type" value="Genomic_DNA"/>
</dbReference>
<feature type="transmembrane region" description="Helical" evidence="18">
    <location>
        <begin position="314"/>
        <end position="334"/>
    </location>
</feature>
<evidence type="ECO:0000256" key="14">
    <source>
        <dbReference type="ARBA" id="ARBA00023075"/>
    </source>
</evidence>
<proteinExistence type="inferred from homology"/>
<evidence type="ECO:0000256" key="16">
    <source>
        <dbReference type="ARBA" id="ARBA00023136"/>
    </source>
</evidence>
<keyword evidence="15 18" id="KW-0496">Mitochondrion</keyword>
<keyword evidence="12 18" id="KW-1133">Transmembrane helix</keyword>
<organism evidence="20">
    <name type="scientific">Discolomatidae sp. 3 ACP-2013</name>
    <dbReference type="NCBI Taxonomy" id="1434486"/>
    <lineage>
        <taxon>Eukaryota</taxon>
        <taxon>Metazoa</taxon>
        <taxon>Ecdysozoa</taxon>
        <taxon>Arthropoda</taxon>
        <taxon>Hexapoda</taxon>
        <taxon>Insecta</taxon>
        <taxon>Pterygota</taxon>
        <taxon>Neoptera</taxon>
        <taxon>Endopterygota</taxon>
        <taxon>Coleoptera</taxon>
        <taxon>Polyphaga</taxon>
        <taxon>Cucujiformia</taxon>
        <taxon>Coccinelloidea</taxon>
        <taxon>Discolomatidae</taxon>
    </lineage>
</organism>
<evidence type="ECO:0000256" key="2">
    <source>
        <dbReference type="ARBA" id="ARBA00004448"/>
    </source>
</evidence>
<dbReference type="AlphaFoldDB" id="A0A3G3FWX5"/>
<dbReference type="PRINTS" id="PR01436">
    <property type="entry name" value="NADHDHGNASE2"/>
</dbReference>
<sequence>MTKFNKILFLNFLMLGTFISISSISWMNMWIGLEMNLLSMIPLMNNHLNSYSSESSLKYFLTQVLASMILLFSIVMMMMMNEFLFIKFTPLMNIMMNSALFMKMGMAPFHFWFTEIIEGLNWINCLIMLTWQKITPMILIMYNCNMINFMIFILIISLMISSILSLNQSSMRKILAFSSMNHMSWMMSALIVNQFIWFMYFLIYSMMTINIIWIFYKFNIFYMYQIPLMNMNNLKFKLMYFFNFMSMGGLPPFLGFFPKWMILNTLINEKFFLLSFFLIFTSMIILYFYIRLMYSSLTISNLSNLKFSKYNNSISISILNHFNLFSTIWIILVYSMN</sequence>
<keyword evidence="13 18" id="KW-0520">NAD</keyword>
<keyword evidence="11 18" id="KW-0249">Electron transport</keyword>
<evidence type="ECO:0000313" key="20">
    <source>
        <dbReference type="EMBL" id="AYQ18958.1"/>
    </source>
</evidence>
<evidence type="ECO:0000256" key="8">
    <source>
        <dbReference type="ARBA" id="ARBA00022692"/>
    </source>
</evidence>
<feature type="transmembrane region" description="Helical" evidence="18">
    <location>
        <begin position="146"/>
        <end position="166"/>
    </location>
</feature>
<evidence type="ECO:0000256" key="5">
    <source>
        <dbReference type="ARBA" id="ARBA00021008"/>
    </source>
</evidence>
<comment type="function">
    <text evidence="18">Core subunit of the mitochondrial membrane respiratory chain NADH dehydrogenase (Complex I) which catalyzes electron transfer from NADH through the respiratory chain, using ubiquinone as an electron acceptor. Essential for the catalytic activity and assembly of complex I.</text>
</comment>
<dbReference type="PANTHER" id="PTHR46552:SF1">
    <property type="entry name" value="NADH-UBIQUINONE OXIDOREDUCTASE CHAIN 2"/>
    <property type="match status" value="1"/>
</dbReference>
<evidence type="ECO:0000256" key="10">
    <source>
        <dbReference type="ARBA" id="ARBA00022967"/>
    </source>
</evidence>